<dbReference type="Proteomes" id="UP000006729">
    <property type="component" value="Chromosome 3"/>
</dbReference>
<dbReference type="EMBL" id="CM009292">
    <property type="protein sequence ID" value="KAI9398158.1"/>
    <property type="molecule type" value="Genomic_DNA"/>
</dbReference>
<comment type="caution">
    <text evidence="1">The sequence shown here is derived from an EMBL/GenBank/DDBJ whole genome shotgun (WGS) entry which is preliminary data.</text>
</comment>
<gene>
    <name evidence="1" type="ORF">POPTR_003G133350v4</name>
</gene>
<organism evidence="1 2">
    <name type="scientific">Populus trichocarpa</name>
    <name type="common">Western balsam poplar</name>
    <name type="synonym">Populus balsamifera subsp. trichocarpa</name>
    <dbReference type="NCBI Taxonomy" id="3694"/>
    <lineage>
        <taxon>Eukaryota</taxon>
        <taxon>Viridiplantae</taxon>
        <taxon>Streptophyta</taxon>
        <taxon>Embryophyta</taxon>
        <taxon>Tracheophyta</taxon>
        <taxon>Spermatophyta</taxon>
        <taxon>Magnoliopsida</taxon>
        <taxon>eudicotyledons</taxon>
        <taxon>Gunneridae</taxon>
        <taxon>Pentapetalae</taxon>
        <taxon>rosids</taxon>
        <taxon>fabids</taxon>
        <taxon>Malpighiales</taxon>
        <taxon>Salicaceae</taxon>
        <taxon>Saliceae</taxon>
        <taxon>Populus</taxon>
    </lineage>
</organism>
<sequence>MLCIFSCFNCHPECNQLSFALIVMPRTPDVILCLVAVENPSNGNSKVLPSNMTLAAEFNNKNTKFGLFKFENTRASVLYEGMAVGVLVKQN</sequence>
<protein>
    <submittedName>
        <fullName evidence="1">Uncharacterized protein</fullName>
    </submittedName>
</protein>
<proteinExistence type="predicted"/>
<evidence type="ECO:0000313" key="2">
    <source>
        <dbReference type="Proteomes" id="UP000006729"/>
    </source>
</evidence>
<name>A0ACC0T9W5_POPTR</name>
<reference evidence="1 2" key="1">
    <citation type="journal article" date="2006" name="Science">
        <title>The genome of black cottonwood, Populus trichocarpa (Torr. &amp; Gray).</title>
        <authorList>
            <person name="Tuskan G.A."/>
            <person name="Difazio S."/>
            <person name="Jansson S."/>
            <person name="Bohlmann J."/>
            <person name="Grigoriev I."/>
            <person name="Hellsten U."/>
            <person name="Putnam N."/>
            <person name="Ralph S."/>
            <person name="Rombauts S."/>
            <person name="Salamov A."/>
            <person name="Schein J."/>
            <person name="Sterck L."/>
            <person name="Aerts A."/>
            <person name="Bhalerao R.R."/>
            <person name="Bhalerao R.P."/>
            <person name="Blaudez D."/>
            <person name="Boerjan W."/>
            <person name="Brun A."/>
            <person name="Brunner A."/>
            <person name="Busov V."/>
            <person name="Campbell M."/>
            <person name="Carlson J."/>
            <person name="Chalot M."/>
            <person name="Chapman J."/>
            <person name="Chen G.L."/>
            <person name="Cooper D."/>
            <person name="Coutinho P.M."/>
            <person name="Couturier J."/>
            <person name="Covert S."/>
            <person name="Cronk Q."/>
            <person name="Cunningham R."/>
            <person name="Davis J."/>
            <person name="Degroeve S."/>
            <person name="Dejardin A."/>
            <person name="Depamphilis C."/>
            <person name="Detter J."/>
            <person name="Dirks B."/>
            <person name="Dubchak I."/>
            <person name="Duplessis S."/>
            <person name="Ehlting J."/>
            <person name="Ellis B."/>
            <person name="Gendler K."/>
            <person name="Goodstein D."/>
            <person name="Gribskov M."/>
            <person name="Grimwood J."/>
            <person name="Groover A."/>
            <person name="Gunter L."/>
            <person name="Hamberger B."/>
            <person name="Heinze B."/>
            <person name="Helariutta Y."/>
            <person name="Henrissat B."/>
            <person name="Holligan D."/>
            <person name="Holt R."/>
            <person name="Huang W."/>
            <person name="Islam-Faridi N."/>
            <person name="Jones S."/>
            <person name="Jones-Rhoades M."/>
            <person name="Jorgensen R."/>
            <person name="Joshi C."/>
            <person name="Kangasjarvi J."/>
            <person name="Karlsson J."/>
            <person name="Kelleher C."/>
            <person name="Kirkpatrick R."/>
            <person name="Kirst M."/>
            <person name="Kohler A."/>
            <person name="Kalluri U."/>
            <person name="Larimer F."/>
            <person name="Leebens-Mack J."/>
            <person name="Leple J.C."/>
            <person name="Locascio P."/>
            <person name="Lou Y."/>
            <person name="Lucas S."/>
            <person name="Martin F."/>
            <person name="Montanini B."/>
            <person name="Napoli C."/>
            <person name="Nelson D.R."/>
            <person name="Nelson C."/>
            <person name="Nieminen K."/>
            <person name="Nilsson O."/>
            <person name="Pereda V."/>
            <person name="Peter G."/>
            <person name="Philippe R."/>
            <person name="Pilate G."/>
            <person name="Poliakov A."/>
            <person name="Razumovskaya J."/>
            <person name="Richardson P."/>
            <person name="Rinaldi C."/>
            <person name="Ritland K."/>
            <person name="Rouze P."/>
            <person name="Ryaboy D."/>
            <person name="Schmutz J."/>
            <person name="Schrader J."/>
            <person name="Segerman B."/>
            <person name="Shin H."/>
            <person name="Siddiqui A."/>
            <person name="Sterky F."/>
            <person name="Terry A."/>
            <person name="Tsai C.J."/>
            <person name="Uberbacher E."/>
            <person name="Unneberg P."/>
            <person name="Vahala J."/>
            <person name="Wall K."/>
            <person name="Wessler S."/>
            <person name="Yang G."/>
            <person name="Yin T."/>
            <person name="Douglas C."/>
            <person name="Marra M."/>
            <person name="Sandberg G."/>
            <person name="Van de Peer Y."/>
            <person name="Rokhsar D."/>
        </authorList>
    </citation>
    <scope>NUCLEOTIDE SEQUENCE [LARGE SCALE GENOMIC DNA]</scope>
    <source>
        <strain evidence="2">cv. Nisqually</strain>
    </source>
</reference>
<evidence type="ECO:0000313" key="1">
    <source>
        <dbReference type="EMBL" id="KAI9398158.1"/>
    </source>
</evidence>
<accession>A0ACC0T9W5</accession>
<keyword evidence="2" id="KW-1185">Reference proteome</keyword>